<dbReference type="EMBL" id="JACVVK020000101">
    <property type="protein sequence ID" value="KAK7492638.1"/>
    <property type="molecule type" value="Genomic_DNA"/>
</dbReference>
<feature type="compositionally biased region" description="Basic and acidic residues" evidence="6">
    <location>
        <begin position="147"/>
        <end position="163"/>
    </location>
</feature>
<evidence type="ECO:0000256" key="5">
    <source>
        <dbReference type="PROSITE-ProRule" id="PRU00176"/>
    </source>
</evidence>
<dbReference type="InterPro" id="IPR051183">
    <property type="entry name" value="U1_U11-U12_snRNP_70-35kDa"/>
</dbReference>
<evidence type="ECO:0000313" key="8">
    <source>
        <dbReference type="EMBL" id="KAK7492638.1"/>
    </source>
</evidence>
<dbReference type="Proteomes" id="UP001519460">
    <property type="component" value="Unassembled WGS sequence"/>
</dbReference>
<proteinExistence type="predicted"/>
<gene>
    <name evidence="8" type="ORF">BaRGS_00016117</name>
</gene>
<evidence type="ECO:0000256" key="2">
    <source>
        <dbReference type="ARBA" id="ARBA00021080"/>
    </source>
</evidence>
<dbReference type="GO" id="GO:1990904">
    <property type="term" value="C:ribonucleoprotein complex"/>
    <property type="evidence" value="ECO:0007669"/>
    <property type="project" value="UniProtKB-ARBA"/>
</dbReference>
<dbReference type="SUPFAM" id="SSF54928">
    <property type="entry name" value="RNA-binding domain, RBD"/>
    <property type="match status" value="1"/>
</dbReference>
<dbReference type="PANTHER" id="PTHR13952:SF6">
    <property type="entry name" value="U11_U12 SMALL NUCLEAR RIBONUCLEOPROTEIN 35 KDA PROTEIN"/>
    <property type="match status" value="1"/>
</dbReference>
<evidence type="ECO:0000313" key="9">
    <source>
        <dbReference type="Proteomes" id="UP001519460"/>
    </source>
</evidence>
<dbReference type="InterPro" id="IPR035979">
    <property type="entry name" value="RBD_domain_sf"/>
</dbReference>
<keyword evidence="9" id="KW-1185">Reference proteome</keyword>
<dbReference type="Gene3D" id="3.30.70.330">
    <property type="match status" value="1"/>
</dbReference>
<dbReference type="PANTHER" id="PTHR13952">
    <property type="entry name" value="U1 SMALL NUCLEAR RIBONUCLEOPROTEIN 70 KD"/>
    <property type="match status" value="1"/>
</dbReference>
<feature type="compositionally biased region" description="Basic residues" evidence="6">
    <location>
        <begin position="219"/>
        <end position="229"/>
    </location>
</feature>
<dbReference type="GO" id="GO:0005634">
    <property type="term" value="C:nucleus"/>
    <property type="evidence" value="ECO:0007669"/>
    <property type="project" value="UniProtKB-SubCell"/>
</dbReference>
<evidence type="ECO:0000256" key="4">
    <source>
        <dbReference type="ARBA" id="ARBA00031739"/>
    </source>
</evidence>
<dbReference type="AlphaFoldDB" id="A0ABD0KZG3"/>
<evidence type="ECO:0000259" key="7">
    <source>
        <dbReference type="PROSITE" id="PS50102"/>
    </source>
</evidence>
<organism evidence="8 9">
    <name type="scientific">Batillaria attramentaria</name>
    <dbReference type="NCBI Taxonomy" id="370345"/>
    <lineage>
        <taxon>Eukaryota</taxon>
        <taxon>Metazoa</taxon>
        <taxon>Spiralia</taxon>
        <taxon>Lophotrochozoa</taxon>
        <taxon>Mollusca</taxon>
        <taxon>Gastropoda</taxon>
        <taxon>Caenogastropoda</taxon>
        <taxon>Sorbeoconcha</taxon>
        <taxon>Cerithioidea</taxon>
        <taxon>Batillariidae</taxon>
        <taxon>Batillaria</taxon>
    </lineage>
</organism>
<feature type="domain" description="RRM" evidence="7">
    <location>
        <begin position="52"/>
        <end position="130"/>
    </location>
</feature>
<feature type="compositionally biased region" description="Basic and acidic residues" evidence="6">
    <location>
        <begin position="191"/>
        <end position="218"/>
    </location>
</feature>
<dbReference type="InterPro" id="IPR012677">
    <property type="entry name" value="Nucleotide-bd_a/b_plait_sf"/>
</dbReference>
<keyword evidence="5" id="KW-0694">RNA-binding</keyword>
<dbReference type="PROSITE" id="PS50102">
    <property type="entry name" value="RRM"/>
    <property type="match status" value="1"/>
</dbReference>
<dbReference type="GO" id="GO:0003723">
    <property type="term" value="F:RNA binding"/>
    <property type="evidence" value="ECO:0007669"/>
    <property type="project" value="UniProtKB-UniRule"/>
</dbReference>
<protein>
    <recommendedName>
        <fullName evidence="2">U11/U12 small nuclear ribonucleoprotein 35 kDa protein</fullName>
    </recommendedName>
    <alternativeName>
        <fullName evidence="4">U1 snRNP-binding protein homolog</fullName>
    </alternativeName>
</protein>
<evidence type="ECO:0000256" key="6">
    <source>
        <dbReference type="SAM" id="MobiDB-lite"/>
    </source>
</evidence>
<feature type="region of interest" description="Disordered" evidence="6">
    <location>
        <begin position="142"/>
        <end position="236"/>
    </location>
</feature>
<comment type="subcellular location">
    <subcellularLocation>
        <location evidence="1">Nucleus</location>
    </subcellularLocation>
</comment>
<evidence type="ECO:0000256" key="1">
    <source>
        <dbReference type="ARBA" id="ARBA00004123"/>
    </source>
</evidence>
<dbReference type="Pfam" id="PF00076">
    <property type="entry name" value="RRM_1"/>
    <property type="match status" value="1"/>
</dbReference>
<name>A0ABD0KZG3_9CAEN</name>
<accession>A0ABD0KZG3</accession>
<reference evidence="8 9" key="1">
    <citation type="journal article" date="2023" name="Sci. Data">
        <title>Genome assembly of the Korean intertidal mud-creeper Batillaria attramentaria.</title>
        <authorList>
            <person name="Patra A.K."/>
            <person name="Ho P.T."/>
            <person name="Jun S."/>
            <person name="Lee S.J."/>
            <person name="Kim Y."/>
            <person name="Won Y.J."/>
        </authorList>
    </citation>
    <scope>NUCLEOTIDE SEQUENCE [LARGE SCALE GENOMIC DNA]</scope>
    <source>
        <strain evidence="8">Wonlab-2016</strain>
    </source>
</reference>
<keyword evidence="3" id="KW-0539">Nucleus</keyword>
<comment type="caution">
    <text evidence="8">The sequence shown here is derived from an EMBL/GenBank/DDBJ whole genome shotgun (WGS) entry which is preliminary data.</text>
</comment>
<sequence>MESFSPYLDKFYNPLMAGSIDGTDTEPHDRAISRALAASYKPNKFVKGDPSLTLFVARLSPKSDEVTLLNAFSQFGKIKQCRLVRDIVTGFSKCYGFIEFEDEKAVRLAHREGHKMEIDEQEVIVEHEFERTLKNWVPRRLGGGFGGKKESGQLRFGGRDRPFRKPIPVVPQWGKKGDGSPPQSRLHSRVSWRDESRHGERERDTHPGWSGREMDRYSSSRRRRGRSRSPHHDGYS</sequence>
<evidence type="ECO:0000256" key="3">
    <source>
        <dbReference type="ARBA" id="ARBA00023242"/>
    </source>
</evidence>
<dbReference type="InterPro" id="IPR000504">
    <property type="entry name" value="RRM_dom"/>
</dbReference>
<dbReference type="SMART" id="SM00360">
    <property type="entry name" value="RRM"/>
    <property type="match status" value="1"/>
</dbReference>
<dbReference type="FunFam" id="3.30.70.330:FF:000132">
    <property type="entry name" value="Small nuclear ribonucleoprotein U11/U12 subunit 35"/>
    <property type="match status" value="1"/>
</dbReference>